<sequence>MSIENPQIDEIVKASELGFKGNGYLQWYACPDCGKERWVQLRGRKLYYHYCKSCAQRRRPPATDITRDKISKSHLKNGIRKNPRGYVEIYLFPSDFFFPMANKSRHVFEHRLVMAKHLGRCLHPFEIIHHKNSIKDDNRIENLQLVSNDKHNQITLLDNRVKYLESMVTTLESEIKELKLQIKNA</sequence>
<accession>A0A6M3KDM8</accession>
<keyword evidence="2" id="KW-0255">Endonuclease</keyword>
<dbReference type="InterPro" id="IPR003615">
    <property type="entry name" value="HNH_nuc"/>
</dbReference>
<dbReference type="SUPFAM" id="SSF54060">
    <property type="entry name" value="His-Me finger endonucleases"/>
    <property type="match status" value="1"/>
</dbReference>
<protein>
    <submittedName>
        <fullName evidence="2">Putative homing endonuclease</fullName>
    </submittedName>
</protein>
<dbReference type="AlphaFoldDB" id="A0A6M3KDM8"/>
<evidence type="ECO:0000259" key="1">
    <source>
        <dbReference type="Pfam" id="PF13392"/>
    </source>
</evidence>
<dbReference type="GO" id="GO:0004519">
    <property type="term" value="F:endonuclease activity"/>
    <property type="evidence" value="ECO:0007669"/>
    <property type="project" value="UniProtKB-KW"/>
</dbReference>
<dbReference type="Gene3D" id="3.90.75.20">
    <property type="match status" value="1"/>
</dbReference>
<dbReference type="Pfam" id="PF13392">
    <property type="entry name" value="HNH_3"/>
    <property type="match status" value="1"/>
</dbReference>
<dbReference type="EMBL" id="MT142392">
    <property type="protein sequence ID" value="QJA79721.1"/>
    <property type="molecule type" value="Genomic_DNA"/>
</dbReference>
<keyword evidence="2" id="KW-0540">Nuclease</keyword>
<name>A0A6M3KDM8_9ZZZZ</name>
<feature type="domain" description="HNH nuclease" evidence="1">
    <location>
        <begin position="110"/>
        <end position="152"/>
    </location>
</feature>
<gene>
    <name evidence="2" type="ORF">MM415A00839_0008</name>
</gene>
<dbReference type="InterPro" id="IPR044925">
    <property type="entry name" value="His-Me_finger_sf"/>
</dbReference>
<evidence type="ECO:0000313" key="2">
    <source>
        <dbReference type="EMBL" id="QJA79721.1"/>
    </source>
</evidence>
<proteinExistence type="predicted"/>
<keyword evidence="2" id="KW-0378">Hydrolase</keyword>
<organism evidence="2">
    <name type="scientific">viral metagenome</name>
    <dbReference type="NCBI Taxonomy" id="1070528"/>
    <lineage>
        <taxon>unclassified sequences</taxon>
        <taxon>metagenomes</taxon>
        <taxon>organismal metagenomes</taxon>
    </lineage>
</organism>
<reference evidence="2" key="1">
    <citation type="submission" date="2020-03" db="EMBL/GenBank/DDBJ databases">
        <title>The deep terrestrial virosphere.</title>
        <authorList>
            <person name="Holmfeldt K."/>
            <person name="Nilsson E."/>
            <person name="Simone D."/>
            <person name="Lopez-Fernandez M."/>
            <person name="Wu X."/>
            <person name="de Brujin I."/>
            <person name="Lundin D."/>
            <person name="Andersson A."/>
            <person name="Bertilsson S."/>
            <person name="Dopson M."/>
        </authorList>
    </citation>
    <scope>NUCLEOTIDE SEQUENCE</scope>
    <source>
        <strain evidence="2">MM415A00839</strain>
    </source>
</reference>